<evidence type="ECO:0000313" key="1">
    <source>
        <dbReference type="EMBL" id="MDQ9128462.1"/>
    </source>
</evidence>
<dbReference type="RefSeq" id="WP_309048005.1">
    <property type="nucleotide sequence ID" value="NZ_JAVIGA010000023.1"/>
</dbReference>
<dbReference type="EMBL" id="JAVIGA010000023">
    <property type="protein sequence ID" value="MDQ9128462.1"/>
    <property type="molecule type" value="Genomic_DNA"/>
</dbReference>
<dbReference type="AlphaFoldDB" id="A0AAJ1YFQ5"/>
<dbReference type="Proteomes" id="UP001224622">
    <property type="component" value="Unassembled WGS sequence"/>
</dbReference>
<sequence length="138" mass="15912">MTFFKGFFKKKAVPKKTVNAYDGVKKHLFALVVNYSMRENDKDGGMPEFIGEFDGVSALPKAYRYPFVYCWSDKSNNNMLVLSFNDKDIRFYCSAVIDSLKMCDEYNDLEGVVDDVINDFNRCTSDAFHETIVRLHAK</sequence>
<reference evidence="1" key="1">
    <citation type="submission" date="2023-08" db="EMBL/GenBank/DDBJ databases">
        <title>The Comparative Genomic Analysis of Yersiniaceae from Polar Regions.</title>
        <authorList>
            <person name="Goncharov A."/>
            <person name="Aslanov B."/>
            <person name="Kolodzhieva V."/>
            <person name="Azarov D."/>
            <person name="Mochov A."/>
            <person name="Lebedeva E."/>
        </authorList>
    </citation>
    <scope>NUCLEOTIDE SEQUENCE</scope>
    <source>
        <strain evidence="1">Vf</strain>
    </source>
</reference>
<organism evidence="1 2">
    <name type="scientific">Serratia fonticola</name>
    <dbReference type="NCBI Taxonomy" id="47917"/>
    <lineage>
        <taxon>Bacteria</taxon>
        <taxon>Pseudomonadati</taxon>
        <taxon>Pseudomonadota</taxon>
        <taxon>Gammaproteobacteria</taxon>
        <taxon>Enterobacterales</taxon>
        <taxon>Yersiniaceae</taxon>
        <taxon>Serratia</taxon>
    </lineage>
</organism>
<proteinExistence type="predicted"/>
<accession>A0AAJ1YFQ5</accession>
<name>A0AAJ1YFQ5_SERFO</name>
<gene>
    <name evidence="1" type="ORF">RDT67_18765</name>
</gene>
<evidence type="ECO:0000313" key="2">
    <source>
        <dbReference type="Proteomes" id="UP001224622"/>
    </source>
</evidence>
<comment type="caution">
    <text evidence="1">The sequence shown here is derived from an EMBL/GenBank/DDBJ whole genome shotgun (WGS) entry which is preliminary data.</text>
</comment>
<protein>
    <submittedName>
        <fullName evidence="1">Uncharacterized protein</fullName>
    </submittedName>
</protein>